<dbReference type="Gene3D" id="3.20.20.370">
    <property type="entry name" value="Glycoside hydrolase/deacetylase"/>
    <property type="match status" value="1"/>
</dbReference>
<dbReference type="GO" id="GO:0005975">
    <property type="term" value="P:carbohydrate metabolic process"/>
    <property type="evidence" value="ECO:0007669"/>
    <property type="project" value="InterPro"/>
</dbReference>
<dbReference type="InterPro" id="IPR002509">
    <property type="entry name" value="NODB_dom"/>
</dbReference>
<dbReference type="AlphaFoldDB" id="A0A732IJE8"/>
<reference evidence="2" key="2">
    <citation type="submission" date="2018-07" db="EMBL/GenBank/DDBJ databases">
        <authorList>
            <consortium name="NCBI Pathogen Detection Project"/>
        </authorList>
    </citation>
    <scope>NUCLEOTIDE SEQUENCE</scope>
    <source>
        <strain evidence="2">1707</strain>
    </source>
</reference>
<proteinExistence type="predicted"/>
<dbReference type="PANTHER" id="PTHR34216">
    <property type="match status" value="1"/>
</dbReference>
<dbReference type="EMBL" id="DAASDR010000015">
    <property type="protein sequence ID" value="HAE5076001.1"/>
    <property type="molecule type" value="Genomic_DNA"/>
</dbReference>
<protein>
    <submittedName>
        <fullName evidence="2">Polysaccharide deacetylase family protein</fullName>
    </submittedName>
</protein>
<organism evidence="2">
    <name type="scientific">Salmonella typhimurium</name>
    <dbReference type="NCBI Taxonomy" id="90371"/>
    <lineage>
        <taxon>Bacteria</taxon>
        <taxon>Pseudomonadati</taxon>
        <taxon>Pseudomonadota</taxon>
        <taxon>Gammaproteobacteria</taxon>
        <taxon>Enterobacterales</taxon>
        <taxon>Enterobacteriaceae</taxon>
        <taxon>Salmonella</taxon>
    </lineage>
</organism>
<evidence type="ECO:0000313" key="2">
    <source>
        <dbReference type="EMBL" id="HAE5076001.1"/>
    </source>
</evidence>
<dbReference type="GO" id="GO:0016810">
    <property type="term" value="F:hydrolase activity, acting on carbon-nitrogen (but not peptide) bonds"/>
    <property type="evidence" value="ECO:0007669"/>
    <property type="project" value="InterPro"/>
</dbReference>
<gene>
    <name evidence="2" type="ORF">G4G62_001654</name>
</gene>
<feature type="non-terminal residue" evidence="2">
    <location>
        <position position="1"/>
    </location>
</feature>
<name>A0A732IJE8_SALTM</name>
<sequence length="63" mass="6893">YPFGGYNATAIKAAKDAGFHLAVTTVRGKVKPGDNPMLLKRLYILRTDSLETMSRLISNQPQG</sequence>
<feature type="domain" description="NodB homology" evidence="1">
    <location>
        <begin position="1"/>
        <end position="63"/>
    </location>
</feature>
<reference evidence="2" key="1">
    <citation type="journal article" date="2018" name="Genome Biol.">
        <title>SKESA: strategic k-mer extension for scrupulous assemblies.</title>
        <authorList>
            <person name="Souvorov A."/>
            <person name="Agarwala R."/>
            <person name="Lipman D.J."/>
        </authorList>
    </citation>
    <scope>NUCLEOTIDE SEQUENCE</scope>
    <source>
        <strain evidence="2">1707</strain>
    </source>
</reference>
<accession>A0A732IJE8</accession>
<evidence type="ECO:0000259" key="1">
    <source>
        <dbReference type="PROSITE" id="PS51677"/>
    </source>
</evidence>
<comment type="caution">
    <text evidence="2">The sequence shown here is derived from an EMBL/GenBank/DDBJ whole genome shotgun (WGS) entry which is preliminary data.</text>
</comment>
<dbReference type="PROSITE" id="PS51677">
    <property type="entry name" value="NODB"/>
    <property type="match status" value="1"/>
</dbReference>
<dbReference type="PANTHER" id="PTHR34216:SF13">
    <property type="entry name" value="XYLANASE_CHITIN DEACETYLASE"/>
    <property type="match status" value="1"/>
</dbReference>
<dbReference type="InterPro" id="IPR051398">
    <property type="entry name" value="Polysacch_Deacetylase"/>
</dbReference>